<dbReference type="SUPFAM" id="SSF52058">
    <property type="entry name" value="L domain-like"/>
    <property type="match status" value="2"/>
</dbReference>
<dbReference type="InterPro" id="IPR046956">
    <property type="entry name" value="RLP23-like"/>
</dbReference>
<dbReference type="PANTHER" id="PTHR48061:SF8">
    <property type="entry name" value="LEUCINE-RICH REPEAT-CONTAINING N-TERMINAL PLANT-TYPE DOMAIN-CONTAINING PROTEIN"/>
    <property type="match status" value="1"/>
</dbReference>
<dbReference type="InterPro" id="IPR003591">
    <property type="entry name" value="Leu-rich_rpt_typical-subtyp"/>
</dbReference>
<dbReference type="GO" id="GO:0005886">
    <property type="term" value="C:plasma membrane"/>
    <property type="evidence" value="ECO:0007669"/>
    <property type="project" value="UniProtKB-SubCell"/>
</dbReference>
<gene>
    <name evidence="14" type="ORF">HU200_039811</name>
</gene>
<dbReference type="SUPFAM" id="SSF52047">
    <property type="entry name" value="RNI-like"/>
    <property type="match status" value="1"/>
</dbReference>
<dbReference type="OrthoDB" id="442066at2759"/>
<protein>
    <recommendedName>
        <fullName evidence="16">Verticillium wilt resistance-like protein</fullName>
    </recommendedName>
</protein>
<comment type="caution">
    <text evidence="14">The sequence shown here is derived from an EMBL/GenBank/DDBJ whole genome shotgun (WGS) entry which is preliminary data.</text>
</comment>
<reference evidence="14" key="1">
    <citation type="submission" date="2020-07" db="EMBL/GenBank/DDBJ databases">
        <title>Genome sequence and genetic diversity analysis of an under-domesticated orphan crop, white fonio (Digitaria exilis).</title>
        <authorList>
            <person name="Bennetzen J.L."/>
            <person name="Chen S."/>
            <person name="Ma X."/>
            <person name="Wang X."/>
            <person name="Yssel A.E.J."/>
            <person name="Chaluvadi S.R."/>
            <person name="Johnson M."/>
            <person name="Gangashetty P."/>
            <person name="Hamidou F."/>
            <person name="Sanogo M.D."/>
            <person name="Zwaenepoel A."/>
            <person name="Wallace J."/>
            <person name="Van De Peer Y."/>
            <person name="Van Deynze A."/>
        </authorList>
    </citation>
    <scope>NUCLEOTIDE SEQUENCE</scope>
    <source>
        <tissue evidence="14">Leaves</tissue>
    </source>
</reference>
<dbReference type="Proteomes" id="UP000636709">
    <property type="component" value="Unassembled WGS sequence"/>
</dbReference>
<comment type="subcellular location">
    <subcellularLocation>
        <location evidence="1">Cell membrane</location>
        <topology evidence="1">Single-pass type I membrane protein</topology>
    </subcellularLocation>
</comment>
<keyword evidence="15" id="KW-1185">Reference proteome</keyword>
<keyword evidence="4" id="KW-0433">Leucine-rich repeat</keyword>
<evidence type="ECO:0000313" key="14">
    <source>
        <dbReference type="EMBL" id="KAF8692208.1"/>
    </source>
</evidence>
<evidence type="ECO:0000256" key="7">
    <source>
        <dbReference type="ARBA" id="ARBA00022737"/>
    </source>
</evidence>
<evidence type="ECO:0000256" key="9">
    <source>
        <dbReference type="ARBA" id="ARBA00023136"/>
    </source>
</evidence>
<evidence type="ECO:0000256" key="4">
    <source>
        <dbReference type="ARBA" id="ARBA00022614"/>
    </source>
</evidence>
<keyword evidence="8" id="KW-1133">Transmembrane helix</keyword>
<dbReference type="Pfam" id="PF23598">
    <property type="entry name" value="LRR_14"/>
    <property type="match status" value="1"/>
</dbReference>
<keyword evidence="10" id="KW-0325">Glycoprotein</keyword>
<keyword evidence="6 11" id="KW-0732">Signal</keyword>
<dbReference type="Pfam" id="PF00560">
    <property type="entry name" value="LRR_1"/>
    <property type="match status" value="3"/>
</dbReference>
<dbReference type="PROSITE" id="PS51450">
    <property type="entry name" value="LRR"/>
    <property type="match status" value="1"/>
</dbReference>
<accession>A0A835BBJ5</accession>
<dbReference type="InterPro" id="IPR001611">
    <property type="entry name" value="Leu-rich_rpt"/>
</dbReference>
<dbReference type="InterPro" id="IPR013210">
    <property type="entry name" value="LRR_N_plant-typ"/>
</dbReference>
<organism evidence="14 15">
    <name type="scientific">Digitaria exilis</name>
    <dbReference type="NCBI Taxonomy" id="1010633"/>
    <lineage>
        <taxon>Eukaryota</taxon>
        <taxon>Viridiplantae</taxon>
        <taxon>Streptophyta</taxon>
        <taxon>Embryophyta</taxon>
        <taxon>Tracheophyta</taxon>
        <taxon>Spermatophyta</taxon>
        <taxon>Magnoliopsida</taxon>
        <taxon>Liliopsida</taxon>
        <taxon>Poales</taxon>
        <taxon>Poaceae</taxon>
        <taxon>PACMAD clade</taxon>
        <taxon>Panicoideae</taxon>
        <taxon>Panicodae</taxon>
        <taxon>Paniceae</taxon>
        <taxon>Anthephorinae</taxon>
        <taxon>Digitaria</taxon>
    </lineage>
</organism>
<evidence type="ECO:0000259" key="12">
    <source>
        <dbReference type="Pfam" id="PF08263"/>
    </source>
</evidence>
<evidence type="ECO:0000256" key="3">
    <source>
        <dbReference type="ARBA" id="ARBA00022475"/>
    </source>
</evidence>
<proteinExistence type="inferred from homology"/>
<dbReference type="AlphaFoldDB" id="A0A835BBJ5"/>
<keyword evidence="5" id="KW-0812">Transmembrane</keyword>
<evidence type="ECO:0000256" key="2">
    <source>
        <dbReference type="ARBA" id="ARBA00009592"/>
    </source>
</evidence>
<dbReference type="FunFam" id="3.80.10.10:FF:000095">
    <property type="entry name" value="LRR receptor-like serine/threonine-protein kinase GSO1"/>
    <property type="match status" value="1"/>
</dbReference>
<dbReference type="Pfam" id="PF13855">
    <property type="entry name" value="LRR_8"/>
    <property type="match status" value="1"/>
</dbReference>
<dbReference type="InterPro" id="IPR055414">
    <property type="entry name" value="LRR_R13L4/SHOC2-like"/>
</dbReference>
<evidence type="ECO:0000256" key="10">
    <source>
        <dbReference type="ARBA" id="ARBA00023180"/>
    </source>
</evidence>
<evidence type="ECO:0000313" key="15">
    <source>
        <dbReference type="Proteomes" id="UP000636709"/>
    </source>
</evidence>
<evidence type="ECO:0000256" key="5">
    <source>
        <dbReference type="ARBA" id="ARBA00022692"/>
    </source>
</evidence>
<keyword evidence="7" id="KW-0677">Repeat</keyword>
<evidence type="ECO:0008006" key="16">
    <source>
        <dbReference type="Google" id="ProtNLM"/>
    </source>
</evidence>
<sequence>MASIGWALRLLCLVLVQLHPLLVASSVHAHRNLKSTPSLLCRPDQSNALLKLKQSFMLDPDSTTLTTWQAGTDCCLWEGVGCSNSSGHVTALNLSGFGLHSNGIDAVLFNLTSLRLLDLSRNDFGGQNCGYEIPSVGFEKLALLTHLNLSCSGISGQLPAGISKLTNLVSLDFSTRNFFNARDGEFYYSGPDNMLWTPNFQTLVANLSNLSELFLDQVITASTAEDCFKALAKSSPHLRVLSLEDCSLQGRIGDGSLSRLHSLTVINLSSNNRISPGSFPEFVMNFRNLRVLQMSGINLEGWFPRGMFRSKNLRVLDLSRNSNLSGNMLTFSDDTSLETLMLDGTNFSYVKSSYFSNFKALTELSIDEKAQLPSLPSTIGNMTNLEMLDILGCQVSGSIPHEVGALNKLTSLVLAGTGLSGRIPSSIANLTQLETVVLEKNMLTGQIPQSLLIIPNLRYLSISGNNLMGSVDLSSSLWRLENLTYLDLSYNKLTVTEGEGNSSSPTYPSGLVELGLVSCNMTKIPNILVRLDHITSLDLSSNRISGDIPNWIWKYDLININLSNNIFTGMELNSYVIPFRNDIVSNLYLDLSFNKLQGQIPMPSSSANFLDYSNNKFSSLLPNFTLYLNFTWYFVFSNNNINGQLPHSLFVCGSGPQILDLSYNNFSGLLPPCLMDNGLSILKLRQNQFKGKLPSNISSGCSLETIDLHGNNIEGQLPRALHNCTNLEILDLGRNKIVDTFPSWLGGVLNLRVLVLRSNQFHGSIGYLKDEKYGKHFSSLQIIDLASNNFSGNLHPQWFENLKSMKT</sequence>
<evidence type="ECO:0000256" key="1">
    <source>
        <dbReference type="ARBA" id="ARBA00004251"/>
    </source>
</evidence>
<evidence type="ECO:0000259" key="13">
    <source>
        <dbReference type="Pfam" id="PF23598"/>
    </source>
</evidence>
<dbReference type="FunFam" id="3.80.10.10:FF:000041">
    <property type="entry name" value="LRR receptor-like serine/threonine-protein kinase ERECTA"/>
    <property type="match status" value="1"/>
</dbReference>
<dbReference type="InterPro" id="IPR032675">
    <property type="entry name" value="LRR_dom_sf"/>
</dbReference>
<dbReference type="SMART" id="SM00369">
    <property type="entry name" value="LRR_TYP"/>
    <property type="match status" value="5"/>
</dbReference>
<keyword evidence="9" id="KW-0472">Membrane</keyword>
<dbReference type="Gene3D" id="3.80.10.10">
    <property type="entry name" value="Ribonuclease Inhibitor"/>
    <property type="match status" value="4"/>
</dbReference>
<comment type="similarity">
    <text evidence="2">Belongs to the RLP family.</text>
</comment>
<feature type="domain" description="Disease resistance R13L4/SHOC-2-like LRR" evidence="13">
    <location>
        <begin position="370"/>
        <end position="540"/>
    </location>
</feature>
<dbReference type="EMBL" id="JACEFO010001947">
    <property type="protein sequence ID" value="KAF8692208.1"/>
    <property type="molecule type" value="Genomic_DNA"/>
</dbReference>
<dbReference type="Pfam" id="PF08263">
    <property type="entry name" value="LRRNT_2"/>
    <property type="match status" value="1"/>
</dbReference>
<feature type="domain" description="Leucine-rich repeat-containing N-terminal plant-type" evidence="12">
    <location>
        <begin position="43"/>
        <end position="83"/>
    </location>
</feature>
<feature type="signal peptide" evidence="11">
    <location>
        <begin position="1"/>
        <end position="24"/>
    </location>
</feature>
<evidence type="ECO:0000256" key="8">
    <source>
        <dbReference type="ARBA" id="ARBA00022989"/>
    </source>
</evidence>
<dbReference type="PANTHER" id="PTHR48061">
    <property type="entry name" value="LEUCINE-RICH REPEAT RECEPTOR PROTEIN KINASE EMS1-LIKE-RELATED"/>
    <property type="match status" value="1"/>
</dbReference>
<evidence type="ECO:0000256" key="6">
    <source>
        <dbReference type="ARBA" id="ARBA00022729"/>
    </source>
</evidence>
<name>A0A835BBJ5_9POAL</name>
<keyword evidence="3" id="KW-1003">Cell membrane</keyword>
<evidence type="ECO:0000256" key="11">
    <source>
        <dbReference type="SAM" id="SignalP"/>
    </source>
</evidence>
<feature type="chain" id="PRO_5032849864" description="Verticillium wilt resistance-like protein" evidence="11">
    <location>
        <begin position="25"/>
        <end position="807"/>
    </location>
</feature>